<evidence type="ECO:0000256" key="1">
    <source>
        <dbReference type="SAM" id="MobiDB-lite"/>
    </source>
</evidence>
<feature type="region of interest" description="Disordered" evidence="1">
    <location>
        <begin position="178"/>
        <end position="210"/>
    </location>
</feature>
<feature type="non-terminal residue" evidence="2">
    <location>
        <position position="1"/>
    </location>
</feature>
<dbReference type="EMBL" id="BKCJ010251230">
    <property type="protein sequence ID" value="GEZ19689.1"/>
    <property type="molecule type" value="Genomic_DNA"/>
</dbReference>
<sequence>HMIANKSYLIDYKEIDGGFVAFGGNSKGWKITRKGKIRIGVVQSSDFKLTDESHVLLKVPRKDNMYSIDLKNVVPQGGLTCLFVKATSDESNLWVLSIKPHNKTAYELFLGNSTNSKAFRVFNSRTRIVEENLDVKFRNQCNDTAGTKACDNIGKTRMETLPDKDYILLPLWTQDPLFSSSSKDSPDAGFKPSGEDEKKDDEDLGNKDIEDNVVDENIVYGCADDLNMPDLEEIGRFSVVENDDSGADMNNLDAYF</sequence>
<gene>
    <name evidence="2" type="ORF">Tci_491662</name>
</gene>
<proteinExistence type="predicted"/>
<reference evidence="2" key="1">
    <citation type="journal article" date="2019" name="Sci. Rep.">
        <title>Draft genome of Tanacetum cinerariifolium, the natural source of mosquito coil.</title>
        <authorList>
            <person name="Yamashiro T."/>
            <person name="Shiraishi A."/>
            <person name="Satake H."/>
            <person name="Nakayama K."/>
        </authorList>
    </citation>
    <scope>NUCLEOTIDE SEQUENCE</scope>
</reference>
<evidence type="ECO:0000313" key="2">
    <source>
        <dbReference type="EMBL" id="GEZ19689.1"/>
    </source>
</evidence>
<accession>A0A699I4D1</accession>
<name>A0A699I4D1_TANCI</name>
<comment type="caution">
    <text evidence="2">The sequence shown here is derived from an EMBL/GenBank/DDBJ whole genome shotgun (WGS) entry which is preliminary data.</text>
</comment>
<dbReference type="AlphaFoldDB" id="A0A699I4D1"/>
<organism evidence="2">
    <name type="scientific">Tanacetum cinerariifolium</name>
    <name type="common">Dalmatian daisy</name>
    <name type="synonym">Chrysanthemum cinerariifolium</name>
    <dbReference type="NCBI Taxonomy" id="118510"/>
    <lineage>
        <taxon>Eukaryota</taxon>
        <taxon>Viridiplantae</taxon>
        <taxon>Streptophyta</taxon>
        <taxon>Embryophyta</taxon>
        <taxon>Tracheophyta</taxon>
        <taxon>Spermatophyta</taxon>
        <taxon>Magnoliopsida</taxon>
        <taxon>eudicotyledons</taxon>
        <taxon>Gunneridae</taxon>
        <taxon>Pentapetalae</taxon>
        <taxon>asterids</taxon>
        <taxon>campanulids</taxon>
        <taxon>Asterales</taxon>
        <taxon>Asteraceae</taxon>
        <taxon>Asteroideae</taxon>
        <taxon>Anthemideae</taxon>
        <taxon>Anthemidinae</taxon>
        <taxon>Tanacetum</taxon>
    </lineage>
</organism>
<protein>
    <submittedName>
        <fullName evidence="2">Ribonuclease H-like domain-containing protein</fullName>
    </submittedName>
</protein>